<evidence type="ECO:0000259" key="7">
    <source>
        <dbReference type="PROSITE" id="PS50191"/>
    </source>
</evidence>
<feature type="compositionally biased region" description="Basic and acidic residues" evidence="5">
    <location>
        <begin position="69"/>
        <end position="84"/>
    </location>
</feature>
<accession>K3WIM6</accession>
<dbReference type="SMART" id="SM00064">
    <property type="entry name" value="FYVE"/>
    <property type="match status" value="1"/>
</dbReference>
<protein>
    <recommendedName>
        <fullName evidence="10">FYVE-type domain-containing protein</fullName>
    </recommendedName>
</protein>
<evidence type="ECO:0000256" key="1">
    <source>
        <dbReference type="ARBA" id="ARBA00022723"/>
    </source>
</evidence>
<dbReference type="Pfam" id="PF01363">
    <property type="entry name" value="FYVE"/>
    <property type="match status" value="1"/>
</dbReference>
<dbReference type="GO" id="GO:0008270">
    <property type="term" value="F:zinc ion binding"/>
    <property type="evidence" value="ECO:0007669"/>
    <property type="project" value="UniProtKB-KW"/>
</dbReference>
<dbReference type="Gene3D" id="3.40.525.10">
    <property type="entry name" value="CRAL-TRIO lipid binding domain"/>
    <property type="match status" value="1"/>
</dbReference>
<evidence type="ECO:0000256" key="4">
    <source>
        <dbReference type="PROSITE-ProRule" id="PRU00091"/>
    </source>
</evidence>
<dbReference type="PANTHER" id="PTHR45657:SF1">
    <property type="entry name" value="CRAL-TRIO DOMAIN-CONTAINING PROTEIN YKL091C-RELATED"/>
    <property type="match status" value="1"/>
</dbReference>
<dbReference type="eggNOG" id="KOG1471">
    <property type="taxonomic scope" value="Eukaryota"/>
</dbReference>
<name>K3WIM6_GLOUD</name>
<dbReference type="InterPro" id="IPR036865">
    <property type="entry name" value="CRAL-TRIO_dom_sf"/>
</dbReference>
<dbReference type="VEuPathDB" id="FungiDB:PYU1_G004807"/>
<keyword evidence="1" id="KW-0479">Metal-binding</keyword>
<dbReference type="SUPFAM" id="SSF50729">
    <property type="entry name" value="PH domain-like"/>
    <property type="match status" value="1"/>
</dbReference>
<dbReference type="EMBL" id="GL376564">
    <property type="status" value="NOT_ANNOTATED_CDS"/>
    <property type="molecule type" value="Genomic_DNA"/>
</dbReference>
<feature type="compositionally biased region" description="Basic and acidic residues" evidence="5">
    <location>
        <begin position="1"/>
        <end position="19"/>
    </location>
</feature>
<feature type="domain" description="CRAL-TRIO" evidence="7">
    <location>
        <begin position="588"/>
        <end position="763"/>
    </location>
</feature>
<dbReference type="InParanoid" id="K3WIM6"/>
<reference evidence="9" key="1">
    <citation type="journal article" date="2010" name="Genome Biol.">
        <title>Genome sequence of the necrotrophic plant pathogen Pythium ultimum reveals original pathogenicity mechanisms and effector repertoire.</title>
        <authorList>
            <person name="Levesque C.A."/>
            <person name="Brouwer H."/>
            <person name="Cano L."/>
            <person name="Hamilton J.P."/>
            <person name="Holt C."/>
            <person name="Huitema E."/>
            <person name="Raffaele S."/>
            <person name="Robideau G.P."/>
            <person name="Thines M."/>
            <person name="Win J."/>
            <person name="Zerillo M.M."/>
            <person name="Beakes G.W."/>
            <person name="Boore J.L."/>
            <person name="Busam D."/>
            <person name="Dumas B."/>
            <person name="Ferriera S."/>
            <person name="Fuerstenberg S.I."/>
            <person name="Gachon C.M."/>
            <person name="Gaulin E."/>
            <person name="Govers F."/>
            <person name="Grenville-Briggs L."/>
            <person name="Horner N."/>
            <person name="Hostetler J."/>
            <person name="Jiang R.H."/>
            <person name="Johnson J."/>
            <person name="Krajaejun T."/>
            <person name="Lin H."/>
            <person name="Meijer H.J."/>
            <person name="Moore B."/>
            <person name="Morris P."/>
            <person name="Phuntmart V."/>
            <person name="Puiu D."/>
            <person name="Shetty J."/>
            <person name="Stajich J.E."/>
            <person name="Tripathy S."/>
            <person name="Wawra S."/>
            <person name="van West P."/>
            <person name="Whitty B.R."/>
            <person name="Coutinho P.M."/>
            <person name="Henrissat B."/>
            <person name="Martin F."/>
            <person name="Thomas P.D."/>
            <person name="Tyler B.M."/>
            <person name="De Vries R.P."/>
            <person name="Kamoun S."/>
            <person name="Yandell M."/>
            <person name="Tisserat N."/>
            <person name="Buell C.R."/>
        </authorList>
    </citation>
    <scope>NUCLEOTIDE SEQUENCE</scope>
    <source>
        <strain evidence="9">DAOM:BR144</strain>
    </source>
</reference>
<dbReference type="EnsemblProtists" id="PYU1_T004818">
    <property type="protein sequence ID" value="PYU1_T004818"/>
    <property type="gene ID" value="PYU1_G004807"/>
</dbReference>
<dbReference type="PROSITE" id="PS50191">
    <property type="entry name" value="CRAL_TRIO"/>
    <property type="match status" value="1"/>
</dbReference>
<dbReference type="SUPFAM" id="SSF46938">
    <property type="entry name" value="CRAL/TRIO N-terminal domain"/>
    <property type="match status" value="1"/>
</dbReference>
<reference evidence="8" key="3">
    <citation type="submission" date="2015-02" db="UniProtKB">
        <authorList>
            <consortium name="EnsemblProtists"/>
        </authorList>
    </citation>
    <scope>IDENTIFICATION</scope>
    <source>
        <strain evidence="8">DAOM BR144</strain>
    </source>
</reference>
<dbReference type="CDD" id="cd00170">
    <property type="entry name" value="SEC14"/>
    <property type="match status" value="1"/>
</dbReference>
<dbReference type="InterPro" id="IPR051026">
    <property type="entry name" value="PI/PC_transfer"/>
</dbReference>
<dbReference type="SUPFAM" id="SSF57903">
    <property type="entry name" value="FYVE/PHD zinc finger"/>
    <property type="match status" value="1"/>
</dbReference>
<sequence length="828" mass="93073">MGMREAPAEAHIPPRDRETAAAPPTDPPTAAFDPSPAASELSMTAQLELHWTRRKSQFFAHFRALSDDEKGLTDPLEKPTEKESLQSPPTSGGHADSKCHVCNVALRLLRLRHHCRNCGLSVCGVHSKNQVPLPHLGIMKEVRVCDICTRLLVQRRAGYRSPKKQRRSSAFGRHESTDEDDALSPLVSDRLPSPITPRTDSSLSYGGSMDSQLFGPMDGIIYSCTLEEQDNTVDDILYLGTFTMGGRSFVSRRMSANVAIWKDRTFMLTSAEMLCFKASEDGAALGEVRSSVHLTEILHVEVSDEFPRILTVIRSDGRIFRIRAKTPEQCHEIAVALKKAMQQFQDAMYKLQRGPQPEDNCISCVTVQHESSLPEQVVVAAPAIGEVFHVDMYPSSILRLYVNGPNANGVALYSCGMLQSRDPRNLVVEADPLPSAPNELNRLHVTLESTDVPPTASMNENRRKFWGVIALLVALALGMKTMRVTSVELLAWLLALILVLTRFHNPISLLITTKRLHFYKKFSVSCTQIVMGKSDEENVNELIPDDELDNRFLEGCNGEVDEAKRRYVKTMAWRKENDIDNIFLRPAPKYHIMKESMVHYTHKKDKLGHPVSIEYLGSMRKSMEYFLAQGVTYDEAVMHHILGLEFLFKVVDPRPFPEGVMLKIYDIKGISWGDVSGDVFNYMKQLGEIVAEYNPERIYQVFILNPPTWFNLIWKLVSPLINPKTRERVHVLRGQKDIQKALLEFIDPENLPVEFGGKCKCEGGCATHSPEEIDLREYVEFVNNYKGEPGDVVVKDAFEKLCAKYHAQLPPGEWNSTAAATPPSSTKV</sequence>
<dbReference type="PANTHER" id="PTHR45657">
    <property type="entry name" value="CRAL-TRIO DOMAIN-CONTAINING PROTEIN YKL091C-RELATED"/>
    <property type="match status" value="1"/>
</dbReference>
<dbReference type="Gene3D" id="3.30.40.10">
    <property type="entry name" value="Zinc/RING finger domain, C3HC4 (zinc finger)"/>
    <property type="match status" value="1"/>
</dbReference>
<dbReference type="STRING" id="431595.K3WIM6"/>
<evidence type="ECO:0000259" key="6">
    <source>
        <dbReference type="PROSITE" id="PS50178"/>
    </source>
</evidence>
<dbReference type="InterPro" id="IPR000306">
    <property type="entry name" value="Znf_FYVE"/>
</dbReference>
<evidence type="ECO:0000256" key="3">
    <source>
        <dbReference type="ARBA" id="ARBA00022833"/>
    </source>
</evidence>
<keyword evidence="9" id="KW-1185">Reference proteome</keyword>
<feature type="compositionally biased region" description="Polar residues" evidence="5">
    <location>
        <begin position="196"/>
        <end position="207"/>
    </location>
</feature>
<keyword evidence="3" id="KW-0862">Zinc</keyword>
<dbReference type="Pfam" id="PF00650">
    <property type="entry name" value="CRAL_TRIO"/>
    <property type="match status" value="1"/>
</dbReference>
<dbReference type="InterPro" id="IPR013083">
    <property type="entry name" value="Znf_RING/FYVE/PHD"/>
</dbReference>
<dbReference type="CDD" id="cd00821">
    <property type="entry name" value="PH"/>
    <property type="match status" value="1"/>
</dbReference>
<dbReference type="InterPro" id="IPR011993">
    <property type="entry name" value="PH-like_dom_sf"/>
</dbReference>
<dbReference type="AlphaFoldDB" id="K3WIM6"/>
<feature type="region of interest" description="Disordered" evidence="5">
    <location>
        <begin position="159"/>
        <end position="207"/>
    </location>
</feature>
<keyword evidence="2 4" id="KW-0863">Zinc-finger</keyword>
<dbReference type="eggNOG" id="KOG1818">
    <property type="taxonomic scope" value="Eukaryota"/>
</dbReference>
<dbReference type="InterPro" id="IPR011011">
    <property type="entry name" value="Znf_FYVE_PHD"/>
</dbReference>
<evidence type="ECO:0008006" key="10">
    <source>
        <dbReference type="Google" id="ProtNLM"/>
    </source>
</evidence>
<dbReference type="SMART" id="SM00516">
    <property type="entry name" value="SEC14"/>
    <property type="match status" value="1"/>
</dbReference>
<dbReference type="SUPFAM" id="SSF52087">
    <property type="entry name" value="CRAL/TRIO domain"/>
    <property type="match status" value="1"/>
</dbReference>
<organism evidence="8 9">
    <name type="scientific">Globisporangium ultimum (strain ATCC 200006 / CBS 805.95 / DAOM BR144)</name>
    <name type="common">Pythium ultimum</name>
    <dbReference type="NCBI Taxonomy" id="431595"/>
    <lineage>
        <taxon>Eukaryota</taxon>
        <taxon>Sar</taxon>
        <taxon>Stramenopiles</taxon>
        <taxon>Oomycota</taxon>
        <taxon>Peronosporomycetes</taxon>
        <taxon>Pythiales</taxon>
        <taxon>Pythiaceae</taxon>
        <taxon>Globisporangium</taxon>
    </lineage>
</organism>
<dbReference type="OMA" id="WFNLIWK"/>
<dbReference type="Proteomes" id="UP000019132">
    <property type="component" value="Unassembled WGS sequence"/>
</dbReference>
<dbReference type="Gene3D" id="2.30.29.30">
    <property type="entry name" value="Pleckstrin-homology domain (PH domain)/Phosphotyrosine-binding domain (PTB)"/>
    <property type="match status" value="1"/>
</dbReference>
<feature type="region of interest" description="Disordered" evidence="5">
    <location>
        <begin position="1"/>
        <end position="40"/>
    </location>
</feature>
<dbReference type="PROSITE" id="PS50178">
    <property type="entry name" value="ZF_FYVE"/>
    <property type="match status" value="1"/>
</dbReference>
<dbReference type="HOGENOM" id="CLU_342404_0_0_1"/>
<dbReference type="InterPro" id="IPR001251">
    <property type="entry name" value="CRAL-TRIO_dom"/>
</dbReference>
<feature type="region of interest" description="Disordered" evidence="5">
    <location>
        <begin position="69"/>
        <end position="96"/>
    </location>
</feature>
<evidence type="ECO:0000313" key="9">
    <source>
        <dbReference type="Proteomes" id="UP000019132"/>
    </source>
</evidence>
<proteinExistence type="predicted"/>
<feature type="domain" description="FYVE-type" evidence="6">
    <location>
        <begin position="93"/>
        <end position="153"/>
    </location>
</feature>
<dbReference type="InterPro" id="IPR017455">
    <property type="entry name" value="Znf_FYVE-rel"/>
</dbReference>
<evidence type="ECO:0000256" key="5">
    <source>
        <dbReference type="SAM" id="MobiDB-lite"/>
    </source>
</evidence>
<evidence type="ECO:0000256" key="2">
    <source>
        <dbReference type="ARBA" id="ARBA00022771"/>
    </source>
</evidence>
<evidence type="ECO:0000313" key="8">
    <source>
        <dbReference type="EnsemblProtists" id="PYU1_T004818"/>
    </source>
</evidence>
<feature type="compositionally biased region" description="Low complexity" evidence="5">
    <location>
        <begin position="20"/>
        <end position="39"/>
    </location>
</feature>
<reference evidence="9" key="2">
    <citation type="submission" date="2010-04" db="EMBL/GenBank/DDBJ databases">
        <authorList>
            <person name="Buell R."/>
            <person name="Hamilton J."/>
            <person name="Hostetler J."/>
        </authorList>
    </citation>
    <scope>NUCLEOTIDE SEQUENCE [LARGE SCALE GENOMIC DNA]</scope>
    <source>
        <strain evidence="9">DAOM:BR144</strain>
    </source>
</reference>
<dbReference type="InterPro" id="IPR036273">
    <property type="entry name" value="CRAL/TRIO_N_dom_sf"/>
</dbReference>
<dbReference type="CDD" id="cd15760">
    <property type="entry name" value="FYVE_scVPS27p_like"/>
    <property type="match status" value="1"/>
</dbReference>